<organism evidence="2">
    <name type="scientific">Phallusia mammillata</name>
    <dbReference type="NCBI Taxonomy" id="59560"/>
    <lineage>
        <taxon>Eukaryota</taxon>
        <taxon>Metazoa</taxon>
        <taxon>Chordata</taxon>
        <taxon>Tunicata</taxon>
        <taxon>Ascidiacea</taxon>
        <taxon>Phlebobranchia</taxon>
        <taxon>Ascidiidae</taxon>
        <taxon>Phallusia</taxon>
    </lineage>
</organism>
<accession>A0A6F9DLT1</accession>
<evidence type="ECO:0000256" key="1">
    <source>
        <dbReference type="SAM" id="Phobius"/>
    </source>
</evidence>
<feature type="transmembrane region" description="Helical" evidence="1">
    <location>
        <begin position="12"/>
        <end position="35"/>
    </location>
</feature>
<gene>
    <name evidence="2" type="primary">Mpc2-002</name>
</gene>
<dbReference type="EMBL" id="LR788061">
    <property type="protein sequence ID" value="CAB3263923.1"/>
    <property type="molecule type" value="mRNA"/>
</dbReference>
<proteinExistence type="evidence at transcript level"/>
<keyword evidence="1" id="KW-1133">Transmembrane helix</keyword>
<sequence length="73" mass="8556">MSQSLIDLSQELESILFLSFTHIVALVTGNMWPWYVCTTIPRSVFQSRTVPSFDEVKMFFPSQQNWQLVTPDW</sequence>
<keyword evidence="2" id="KW-0670">Pyruvate</keyword>
<dbReference type="AlphaFoldDB" id="A0A6F9DLT1"/>
<keyword evidence="1" id="KW-0812">Transmembrane</keyword>
<evidence type="ECO:0000313" key="2">
    <source>
        <dbReference type="EMBL" id="CAB3263923.1"/>
    </source>
</evidence>
<keyword evidence="1" id="KW-0472">Membrane</keyword>
<protein>
    <submittedName>
        <fullName evidence="2">Mitochondrial pyruvate carrier 2-like</fullName>
    </submittedName>
</protein>
<reference evidence="2" key="1">
    <citation type="submission" date="2020-04" db="EMBL/GenBank/DDBJ databases">
        <authorList>
            <person name="Neveu A P."/>
        </authorList>
    </citation>
    <scope>NUCLEOTIDE SEQUENCE</scope>
    <source>
        <tissue evidence="2">Whole embryo</tissue>
    </source>
</reference>
<name>A0A6F9DLT1_9ASCI</name>